<dbReference type="PANTHER" id="PTHR32432:SF3">
    <property type="entry name" value="ETHANOLAMINE UTILIZATION PROTEIN EUTJ"/>
    <property type="match status" value="1"/>
</dbReference>
<name>A0A369MBS0_EGGLN</name>
<dbReference type="Pfam" id="PF11104">
    <property type="entry name" value="PilM_2"/>
    <property type="match status" value="1"/>
</dbReference>
<proteinExistence type="predicted"/>
<protein>
    <submittedName>
        <fullName evidence="1">Pilus assembly protein PilM</fullName>
    </submittedName>
</protein>
<evidence type="ECO:0000313" key="1">
    <source>
        <dbReference type="EMBL" id="RDB67947.1"/>
    </source>
</evidence>
<dbReference type="SUPFAM" id="SSF53067">
    <property type="entry name" value="Actin-like ATPase domain"/>
    <property type="match status" value="2"/>
</dbReference>
<dbReference type="AlphaFoldDB" id="A0A369MBS0"/>
<dbReference type="InterPro" id="IPR005883">
    <property type="entry name" value="PilM"/>
</dbReference>
<dbReference type="RefSeq" id="WP_114534485.1">
    <property type="nucleotide sequence ID" value="NZ_JAQDVM010000021.1"/>
</dbReference>
<dbReference type="Gene3D" id="3.30.1490.300">
    <property type="match status" value="1"/>
</dbReference>
<sequence>MGKTYTGVDIGDSSIKLAVSDGQSVSKVAIEMLPEGLVADGRIVSHDAMADFIKSVVRSIGGVSKDVAFVVPGSDSLFRRLSLPAMTEKELRLNLPYEFRDYISQGKDRYVYDYAMLGMRNDADGQPEGMDLLAVAAPKQAIADYTEMFRRAGLKLKVALPEQAAYQNLVGGNPRALANCCVIDFSHHMTKLHFFLDGAYDVARVIEIGGIDIDRAIANEYGVDEHVADQYKRTDYQGAQRSEAARAVYQSIAIEIGRALNFYGFNNPDAVIEVAYCCGGGLLLDPLVEAVAAHADLRVSSIVDVLPPMSAPLGEALRCPVAIGATMKAGR</sequence>
<reference evidence="1 2" key="1">
    <citation type="journal article" date="2018" name="Elife">
        <title>Discovery and characterization of a prevalent human gut bacterial enzyme sufficient for the inactivation of a family of plant toxins.</title>
        <authorList>
            <person name="Koppel N."/>
            <person name="Bisanz J.E."/>
            <person name="Pandelia M.E."/>
            <person name="Turnbaugh P.J."/>
            <person name="Balskus E.P."/>
        </authorList>
    </citation>
    <scope>NUCLEOTIDE SEQUENCE [LARGE SCALE GENOMIC DNA]</scope>
    <source>
        <strain evidence="1 2">W1 BHI 6</strain>
    </source>
</reference>
<dbReference type="CDD" id="cd24049">
    <property type="entry name" value="ASKHA_NBD_PilM"/>
    <property type="match status" value="1"/>
</dbReference>
<dbReference type="InterPro" id="IPR050696">
    <property type="entry name" value="FtsA/MreB"/>
</dbReference>
<dbReference type="EMBL" id="PPTU01000025">
    <property type="protein sequence ID" value="RDB67947.1"/>
    <property type="molecule type" value="Genomic_DNA"/>
</dbReference>
<dbReference type="Gene3D" id="3.30.420.40">
    <property type="match status" value="2"/>
</dbReference>
<dbReference type="InterPro" id="IPR043129">
    <property type="entry name" value="ATPase_NBD"/>
</dbReference>
<dbReference type="PANTHER" id="PTHR32432">
    <property type="entry name" value="CELL DIVISION PROTEIN FTSA-RELATED"/>
    <property type="match status" value="1"/>
</dbReference>
<comment type="caution">
    <text evidence="1">The sequence shown here is derived from an EMBL/GenBank/DDBJ whole genome shotgun (WGS) entry which is preliminary data.</text>
</comment>
<accession>A0A369MBS0</accession>
<organism evidence="1 2">
    <name type="scientific">Eggerthella lenta</name>
    <name type="common">Eubacterium lentum</name>
    <dbReference type="NCBI Taxonomy" id="84112"/>
    <lineage>
        <taxon>Bacteria</taxon>
        <taxon>Bacillati</taxon>
        <taxon>Actinomycetota</taxon>
        <taxon>Coriobacteriia</taxon>
        <taxon>Eggerthellales</taxon>
        <taxon>Eggerthellaceae</taxon>
        <taxon>Eggerthella</taxon>
    </lineage>
</organism>
<dbReference type="Proteomes" id="UP000253970">
    <property type="component" value="Unassembled WGS sequence"/>
</dbReference>
<gene>
    <name evidence="1" type="ORF">C1875_12700</name>
</gene>
<evidence type="ECO:0000313" key="2">
    <source>
        <dbReference type="Proteomes" id="UP000253970"/>
    </source>
</evidence>